<evidence type="ECO:0000313" key="1">
    <source>
        <dbReference type="EMBL" id="KAG9397032.1"/>
    </source>
</evidence>
<sequence>MGVELLLRRRLDTRGLVINAEKSILTPVQRLEFLGVILDTTLQQVSISQERATKYRGTTGGLMRVGQTFAASVSQQAMLSLRPLQKDMPDPLVPSYVLPKEKIDALRHWVSLLSQKLPPRSWEDLRALWGIGEVISVSATSDASEKGWGAVVLHKGDPPAKSQGRFPPHLMAESIMVKELYALEQAD</sequence>
<dbReference type="EMBL" id="JAHDYR010000004">
    <property type="protein sequence ID" value="KAG9397032.1"/>
    <property type="molecule type" value="Genomic_DNA"/>
</dbReference>
<dbReference type="InterPro" id="IPR043502">
    <property type="entry name" value="DNA/RNA_pol_sf"/>
</dbReference>
<proteinExistence type="predicted"/>
<evidence type="ECO:0000313" key="2">
    <source>
        <dbReference type="Proteomes" id="UP000717585"/>
    </source>
</evidence>
<protein>
    <submittedName>
        <fullName evidence="1">Uncharacterized protein</fullName>
    </submittedName>
</protein>
<dbReference type="OrthoDB" id="6083831at2759"/>
<gene>
    <name evidence="1" type="ORF">J8273_1389</name>
</gene>
<name>A0A8J6BGI5_9EUKA</name>
<dbReference type="Proteomes" id="UP000717585">
    <property type="component" value="Unassembled WGS sequence"/>
</dbReference>
<organism evidence="1 2">
    <name type="scientific">Carpediemonas membranifera</name>
    <dbReference type="NCBI Taxonomy" id="201153"/>
    <lineage>
        <taxon>Eukaryota</taxon>
        <taxon>Metamonada</taxon>
        <taxon>Carpediemonas-like organisms</taxon>
        <taxon>Carpediemonas</taxon>
    </lineage>
</organism>
<dbReference type="AlphaFoldDB" id="A0A8J6BGI5"/>
<accession>A0A8J6BGI5</accession>
<dbReference type="InterPro" id="IPR052055">
    <property type="entry name" value="Hepadnavirus_pol/RT"/>
</dbReference>
<dbReference type="PANTHER" id="PTHR33050:SF7">
    <property type="entry name" value="RIBONUCLEASE H"/>
    <property type="match status" value="1"/>
</dbReference>
<dbReference type="SUPFAM" id="SSF56672">
    <property type="entry name" value="DNA/RNA polymerases"/>
    <property type="match status" value="1"/>
</dbReference>
<dbReference type="PANTHER" id="PTHR33050">
    <property type="entry name" value="REVERSE TRANSCRIPTASE DOMAIN-CONTAINING PROTEIN"/>
    <property type="match status" value="1"/>
</dbReference>
<reference evidence="1" key="1">
    <citation type="submission" date="2021-05" db="EMBL/GenBank/DDBJ databases">
        <title>A free-living protist that lacks canonical eukaryotic 1 DNA replication and segregation systems.</title>
        <authorList>
            <person name="Salas-Leiva D.E."/>
            <person name="Tromer E.C."/>
            <person name="Curtis B.A."/>
            <person name="Jerlstrom-Hultqvist J."/>
            <person name="Kolisko M."/>
            <person name="Yi Z."/>
            <person name="Salas-Leiva J.S."/>
            <person name="Gallot-Lavallee L."/>
            <person name="Kops G.J.P.L."/>
            <person name="Archibald J.M."/>
            <person name="Simpson A.G.B."/>
            <person name="Roger A.J."/>
        </authorList>
    </citation>
    <scope>NUCLEOTIDE SEQUENCE</scope>
    <source>
        <strain evidence="1">BICM</strain>
    </source>
</reference>
<comment type="caution">
    <text evidence="1">The sequence shown here is derived from an EMBL/GenBank/DDBJ whole genome shotgun (WGS) entry which is preliminary data.</text>
</comment>
<keyword evidence="2" id="KW-1185">Reference proteome</keyword>